<name>A0A7M3M900_9BACT</name>
<keyword evidence="1" id="KW-0808">Transferase</keyword>
<evidence type="ECO:0000313" key="2">
    <source>
        <dbReference type="Proteomes" id="UP000448292"/>
    </source>
</evidence>
<dbReference type="EMBL" id="QMIE01000262">
    <property type="protein sequence ID" value="TVM05103.1"/>
    <property type="molecule type" value="Genomic_DNA"/>
</dbReference>
<dbReference type="Proteomes" id="UP000448292">
    <property type="component" value="Unassembled WGS sequence"/>
</dbReference>
<evidence type="ECO:0000313" key="1">
    <source>
        <dbReference type="EMBL" id="TVM05103.1"/>
    </source>
</evidence>
<comment type="caution">
    <text evidence="1">The sequence shown here is derived from an EMBL/GenBank/DDBJ whole genome shotgun (WGS) entry which is preliminary data.</text>
</comment>
<dbReference type="GO" id="GO:0032259">
    <property type="term" value="P:methylation"/>
    <property type="evidence" value="ECO:0007669"/>
    <property type="project" value="UniProtKB-KW"/>
</dbReference>
<keyword evidence="1" id="KW-0489">Methyltransferase</keyword>
<accession>A0A7M3M900</accession>
<reference evidence="1 2" key="1">
    <citation type="submission" date="2018-06" db="EMBL/GenBank/DDBJ databases">
        <title>Complete genome of Desulfovibrio indonesiensis P37SLT.</title>
        <authorList>
            <person name="Crispim J.S."/>
            <person name="Vidigal P.M.P."/>
            <person name="Silva L.C.F."/>
            <person name="Laguardia C.N."/>
            <person name="Araujo L.C."/>
            <person name="Dias R.S."/>
            <person name="Sousa M.P."/>
            <person name="Paula S.O."/>
            <person name="Silva C."/>
        </authorList>
    </citation>
    <scope>NUCLEOTIDE SEQUENCE [LARGE SCALE GENOMIC DNA]</scope>
    <source>
        <strain evidence="1 2">P37SLT</strain>
    </source>
</reference>
<gene>
    <name evidence="1" type="ORF">DPQ33_19760</name>
</gene>
<dbReference type="GO" id="GO:0008168">
    <property type="term" value="F:methyltransferase activity"/>
    <property type="evidence" value="ECO:0007669"/>
    <property type="project" value="UniProtKB-KW"/>
</dbReference>
<keyword evidence="2" id="KW-1185">Reference proteome</keyword>
<dbReference type="AlphaFoldDB" id="A0A7M3M900"/>
<protein>
    <submittedName>
        <fullName evidence="1">SAM-dependent DNA methyltransferase</fullName>
    </submittedName>
</protein>
<organism evidence="1 2">
    <name type="scientific">Oceanidesulfovibrio indonesiensis</name>
    <dbReference type="NCBI Taxonomy" id="54767"/>
    <lineage>
        <taxon>Bacteria</taxon>
        <taxon>Pseudomonadati</taxon>
        <taxon>Thermodesulfobacteriota</taxon>
        <taxon>Desulfovibrionia</taxon>
        <taxon>Desulfovibrionales</taxon>
        <taxon>Desulfovibrionaceae</taxon>
        <taxon>Oceanidesulfovibrio</taxon>
    </lineage>
</organism>
<feature type="non-terminal residue" evidence="1">
    <location>
        <position position="1"/>
    </location>
</feature>
<proteinExistence type="predicted"/>
<sequence length="75" mass="8591">THEYFKREVLPHVPDAWIDTGKTDPLDGQVGIVGYEIPFNRHFYQYQPPRDLAAIDADLDAVAREIMQLLAEVHS</sequence>